<dbReference type="InterPro" id="IPR045851">
    <property type="entry name" value="AMP-bd_C_sf"/>
</dbReference>
<dbReference type="FunFam" id="3.40.50.980:FF:000002">
    <property type="entry name" value="Enterobactin synthetase component F"/>
    <property type="match status" value="1"/>
</dbReference>
<dbReference type="Gene3D" id="3.30.300.30">
    <property type="match status" value="1"/>
</dbReference>
<dbReference type="GO" id="GO:0047527">
    <property type="term" value="F:2,3-dihydroxybenzoate-serine ligase activity"/>
    <property type="evidence" value="ECO:0007669"/>
    <property type="project" value="TreeGrafter"/>
</dbReference>
<name>A0A0L7SXB6_9GAMM</name>
<dbReference type="GO" id="GO:0009366">
    <property type="term" value="C:enterobactin synthetase complex"/>
    <property type="evidence" value="ECO:0007669"/>
    <property type="project" value="TreeGrafter"/>
</dbReference>
<dbReference type="Gene3D" id="1.10.1200.10">
    <property type="entry name" value="ACP-like"/>
    <property type="match status" value="1"/>
</dbReference>
<dbReference type="Gene3D" id="3.30.559.10">
    <property type="entry name" value="Chloramphenicol acetyltransferase-like domain"/>
    <property type="match status" value="1"/>
</dbReference>
<dbReference type="RefSeq" id="WP_052902429.1">
    <property type="nucleotide sequence ID" value="NZ_JRXE01000036.1"/>
</dbReference>
<dbReference type="GO" id="GO:0005829">
    <property type="term" value="C:cytosol"/>
    <property type="evidence" value="ECO:0007669"/>
    <property type="project" value="TreeGrafter"/>
</dbReference>
<dbReference type="Pfam" id="PF13193">
    <property type="entry name" value="AMP-binding_C"/>
    <property type="match status" value="1"/>
</dbReference>
<dbReference type="SUPFAM" id="SSF47336">
    <property type="entry name" value="ACP-like"/>
    <property type="match status" value="1"/>
</dbReference>
<evidence type="ECO:0000256" key="2">
    <source>
        <dbReference type="ARBA" id="ARBA00022450"/>
    </source>
</evidence>
<comment type="cofactor">
    <cofactor evidence="1">
        <name>pantetheine 4'-phosphate</name>
        <dbReference type="ChEBI" id="CHEBI:47942"/>
    </cofactor>
</comment>
<gene>
    <name evidence="5" type="ORF">NG42_19750</name>
    <name evidence="6" type="ORF">NG43_17230</name>
</gene>
<dbReference type="PATRIC" id="fig|1560201.3.peg.4192"/>
<keyword evidence="3" id="KW-0597">Phosphoprotein</keyword>
<dbReference type="STRING" id="1560201.NG42_19750"/>
<keyword evidence="2" id="KW-0596">Phosphopantetheine</keyword>
<proteinExistence type="predicted"/>
<protein>
    <submittedName>
        <fullName evidence="5">Peptide synthetase</fullName>
    </submittedName>
</protein>
<dbReference type="Pfam" id="PF00668">
    <property type="entry name" value="Condensation"/>
    <property type="match status" value="1"/>
</dbReference>
<dbReference type="Pfam" id="PF00501">
    <property type="entry name" value="AMP-binding"/>
    <property type="match status" value="1"/>
</dbReference>
<dbReference type="Pfam" id="PF00550">
    <property type="entry name" value="PP-binding"/>
    <property type="match status" value="1"/>
</dbReference>
<accession>A0A0L7SXB6</accession>
<organism evidence="5 8">
    <name type="scientific">Winslowiella iniecta</name>
    <dbReference type="NCBI Taxonomy" id="1560201"/>
    <lineage>
        <taxon>Bacteria</taxon>
        <taxon>Pseudomonadati</taxon>
        <taxon>Pseudomonadota</taxon>
        <taxon>Gammaproteobacteria</taxon>
        <taxon>Enterobacterales</taxon>
        <taxon>Erwiniaceae</taxon>
        <taxon>Winslowiella</taxon>
    </lineage>
</organism>
<comment type="caution">
    <text evidence="5">The sequence shown here is derived from an EMBL/GenBank/DDBJ whole genome shotgun (WGS) entry which is preliminary data.</text>
</comment>
<evidence type="ECO:0000313" key="8">
    <source>
        <dbReference type="Proteomes" id="UP000037088"/>
    </source>
</evidence>
<dbReference type="EMBL" id="JRXE01000036">
    <property type="protein sequence ID" value="KOC87586.1"/>
    <property type="molecule type" value="Genomic_DNA"/>
</dbReference>
<dbReference type="PANTHER" id="PTHR45527">
    <property type="entry name" value="NONRIBOSOMAL PEPTIDE SYNTHETASE"/>
    <property type="match status" value="1"/>
</dbReference>
<evidence type="ECO:0000313" key="7">
    <source>
        <dbReference type="Proteomes" id="UP000036851"/>
    </source>
</evidence>
<evidence type="ECO:0000313" key="6">
    <source>
        <dbReference type="EMBL" id="KOC90375.1"/>
    </source>
</evidence>
<dbReference type="EMBL" id="JRXF01000030">
    <property type="protein sequence ID" value="KOC90375.1"/>
    <property type="molecule type" value="Genomic_DNA"/>
</dbReference>
<dbReference type="InterPro" id="IPR036736">
    <property type="entry name" value="ACP-like_sf"/>
</dbReference>
<dbReference type="FunFam" id="3.40.50.12780:FF:000012">
    <property type="entry name" value="Non-ribosomal peptide synthetase"/>
    <property type="match status" value="1"/>
</dbReference>
<dbReference type="FunFam" id="3.40.50.980:FF:000001">
    <property type="entry name" value="Non-ribosomal peptide synthetase"/>
    <property type="match status" value="1"/>
</dbReference>
<reference evidence="7 8" key="1">
    <citation type="journal article" date="2015" name="Int. J. Syst. Evol. Microbiol.">
        <title>Erwinia iniecta sp. nov., isolated from Russian wheat aphids (Diuraphis noxia).</title>
        <authorList>
            <person name="Campillo T."/>
            <person name="Luna E."/>
            <person name="Portier P."/>
            <person name="Fischer-Le Saux M."/>
            <person name="Lapitan N."/>
            <person name="Tisserat N.A."/>
            <person name="Leach J.E."/>
        </authorList>
    </citation>
    <scope>NUCLEOTIDE SEQUENCE [LARGE SCALE GENOMIC DNA]</scope>
    <source>
        <strain evidence="5 8">B120</strain>
        <strain evidence="6 7">B149</strain>
    </source>
</reference>
<dbReference type="PANTHER" id="PTHR45527:SF1">
    <property type="entry name" value="FATTY ACID SYNTHASE"/>
    <property type="match status" value="1"/>
</dbReference>
<dbReference type="GO" id="GO:0009239">
    <property type="term" value="P:enterobactin biosynthetic process"/>
    <property type="evidence" value="ECO:0007669"/>
    <property type="project" value="TreeGrafter"/>
</dbReference>
<keyword evidence="8" id="KW-1185">Reference proteome</keyword>
<feature type="domain" description="Carrier" evidence="4">
    <location>
        <begin position="972"/>
        <end position="1046"/>
    </location>
</feature>
<dbReference type="Proteomes" id="UP000037088">
    <property type="component" value="Unassembled WGS sequence"/>
</dbReference>
<dbReference type="CDD" id="cd17646">
    <property type="entry name" value="A_NRPS_AB3403-like"/>
    <property type="match status" value="1"/>
</dbReference>
<dbReference type="SUPFAM" id="SSF52777">
    <property type="entry name" value="CoA-dependent acyltransferases"/>
    <property type="match status" value="2"/>
</dbReference>
<dbReference type="GO" id="GO:0043041">
    <property type="term" value="P:amino acid activation for nonribosomal peptide biosynthetic process"/>
    <property type="evidence" value="ECO:0007669"/>
    <property type="project" value="TreeGrafter"/>
</dbReference>
<dbReference type="InterPro" id="IPR010071">
    <property type="entry name" value="AA_adenyl_dom"/>
</dbReference>
<dbReference type="PROSITE" id="PS00455">
    <property type="entry name" value="AMP_BINDING"/>
    <property type="match status" value="1"/>
</dbReference>
<dbReference type="OrthoDB" id="9757559at2"/>
<dbReference type="SUPFAM" id="SSF53474">
    <property type="entry name" value="alpha/beta-Hydrolases"/>
    <property type="match status" value="1"/>
</dbReference>
<dbReference type="Proteomes" id="UP000036851">
    <property type="component" value="Unassembled WGS sequence"/>
</dbReference>
<dbReference type="InterPro" id="IPR023213">
    <property type="entry name" value="CAT-like_dom_sf"/>
</dbReference>
<dbReference type="Gene3D" id="3.40.50.1820">
    <property type="entry name" value="alpha/beta hydrolase"/>
    <property type="match status" value="1"/>
</dbReference>
<dbReference type="Gene3D" id="3.40.50.980">
    <property type="match status" value="2"/>
</dbReference>
<dbReference type="InterPro" id="IPR001242">
    <property type="entry name" value="Condensation_dom"/>
</dbReference>
<dbReference type="InterPro" id="IPR000873">
    <property type="entry name" value="AMP-dep_synth/lig_dom"/>
</dbReference>
<dbReference type="FunFam" id="1.10.1200.10:FF:000005">
    <property type="entry name" value="Nonribosomal peptide synthetase 1"/>
    <property type="match status" value="1"/>
</dbReference>
<dbReference type="PROSITE" id="PS50075">
    <property type="entry name" value="CARRIER"/>
    <property type="match status" value="1"/>
</dbReference>
<dbReference type="InterPro" id="IPR009081">
    <property type="entry name" value="PP-bd_ACP"/>
</dbReference>
<dbReference type="Gene3D" id="2.30.38.10">
    <property type="entry name" value="Luciferase, Domain 3"/>
    <property type="match status" value="1"/>
</dbReference>
<dbReference type="InterPro" id="IPR025110">
    <property type="entry name" value="AMP-bd_C"/>
</dbReference>
<evidence type="ECO:0000256" key="1">
    <source>
        <dbReference type="ARBA" id="ARBA00001957"/>
    </source>
</evidence>
<evidence type="ECO:0000256" key="3">
    <source>
        <dbReference type="ARBA" id="ARBA00022553"/>
    </source>
</evidence>
<dbReference type="Gene3D" id="3.30.559.30">
    <property type="entry name" value="Nonribosomal peptide synthetase, condensation domain"/>
    <property type="match status" value="1"/>
</dbReference>
<sequence length="1317" mass="148976">MSVYPLTTVQQAVWIDQLLTPDIPCYNIGGVWQIHHHVELKLFQQAIAEIMQQHDALKFILSETEQGIVQTISHIHPMTFSHHDFSLSEDALNSSWKKLRQLFIQPFTLYDCLLWRCHVIKVSGNLSLWLINAHHLIADGSSIALLSRLIFERYKQLLNGKPLTVLPGTGYGEFIAYDRHYLASPRYQLDRDFWLNRFEDFPPSALERRQGYGEEKTWPSSQIMRNLPLARYQQLGDYAERHGASVMHFMTALLACCLGRLWQVDDITLGLPIHNRNGARFKQTLGMFSSMIPLRLMLDAQQPFPALMQQVATELRRCYRHQRFPIAELNRHLRLGQRGRRQLFDLSFSQEIFLTDIDIDGGELKSAAMHHGYEQTPLSLYLRHYHQAEDPSLEFHFNQAWFSDQDADRLASRILHLLEAVLDAPSEQPVALLPLLLPQEQQQILQCWNNSDRHWPLPLTIQQFFEQQAARTPDAIALCGDSAPLSYARLNHRANQLAWFLRSAGLTADDRVALCVERGTQMVIALLGILKAGAAYVPLDPDYPQDRLRHMLQDCGATCVLVDDAGQRALQAMRDDCPLAYHLFHDLPQWQQQSIENPPPLHGDISRTLAYVIYTSGSTGRPKGVMIEHRAVINRLMWMQHTYQLSPQDTVLQKTPFSFDVSVWEFFWPLMIGARLALAKAGGHQDPAYISELIAAEQVTTLHFVPSMLQLFLRYGEMTACRSLKRIFCSGEALPLAAVERCHQQLPAAELHNLYGPTEAAIDVSYWHCQPEDRRLPVPIGYPVANTRLYILDHQQQLLPAGVRGELYIGGIQLARGYLNLPALTAERFIADPFSDDPQARMYKTGDVARWREDGSVEYLGRNDFQLKIHGLRIEAGEIEQQICGFPQIADAVVMACDRHDGNQWLVAWVITPPQPDLTERLRTHLRATLPEYMLPGCVVALEAFPLSANGKLDRTRLPLPQLAVPRKAFCPPANDQERQLADWWQSLLGVEQVDRDDDFFALGGHSLHAIQLLLLLKREGISAEMKTLFIHPTLQAQARAIHQHQATSPAGIADITPAAMQKLLRQLNQPADNFVLIQPLNTALTSNDLWMIHPAVVGCEIYRDLARALTGHFNAIGVNNYNLFNHPHISALPALASYYLQHIWNYGLPRHKTVRLLGWSLGGIIALEIAAQLEQRGFNDIHVFLLDSLYQTEVQQHIVPGMLAPILAMMGITGEAARRGEQVEKTEININNQCLSAPLRHSKVTLFKATEFVDLSVAGGVDGREILAIADNGLAQVCPQLEVIPLAVNHHSIILCHQEITDALTQPQYNASSRVF</sequence>
<dbReference type="SUPFAM" id="SSF56801">
    <property type="entry name" value="Acetyl-CoA synthetase-like"/>
    <property type="match status" value="1"/>
</dbReference>
<dbReference type="FunFam" id="2.30.38.10:FF:000001">
    <property type="entry name" value="Non-ribosomal peptide synthetase PvdI"/>
    <property type="match status" value="1"/>
</dbReference>
<dbReference type="Pfam" id="PF00975">
    <property type="entry name" value="Thioesterase"/>
    <property type="match status" value="1"/>
</dbReference>
<dbReference type="InterPro" id="IPR001031">
    <property type="entry name" value="Thioesterase"/>
</dbReference>
<evidence type="ECO:0000259" key="4">
    <source>
        <dbReference type="PROSITE" id="PS50075"/>
    </source>
</evidence>
<dbReference type="InterPro" id="IPR020845">
    <property type="entry name" value="AMP-binding_CS"/>
</dbReference>
<dbReference type="NCBIfam" id="TIGR01733">
    <property type="entry name" value="AA-adenyl-dom"/>
    <property type="match status" value="1"/>
</dbReference>
<evidence type="ECO:0000313" key="5">
    <source>
        <dbReference type="EMBL" id="KOC87586.1"/>
    </source>
</evidence>
<dbReference type="InterPro" id="IPR029058">
    <property type="entry name" value="AB_hydrolase_fold"/>
</dbReference>
<dbReference type="GO" id="GO:0031177">
    <property type="term" value="F:phosphopantetheine binding"/>
    <property type="evidence" value="ECO:0007669"/>
    <property type="project" value="TreeGrafter"/>
</dbReference>